<dbReference type="InterPro" id="IPR014776">
    <property type="entry name" value="4pyrrole_Mease_sub2"/>
</dbReference>
<dbReference type="CDD" id="cd11644">
    <property type="entry name" value="Precorrin-6Y-MT"/>
    <property type="match status" value="1"/>
</dbReference>
<evidence type="ECO:0000256" key="5">
    <source>
        <dbReference type="ARBA" id="ARBA00022691"/>
    </source>
</evidence>
<feature type="domain" description="Tetrapyrrole methylase" evidence="6">
    <location>
        <begin position="3"/>
        <end position="190"/>
    </location>
</feature>
<organism evidence="7 8">
    <name type="scientific">Ignavigranum ruoffiae</name>
    <dbReference type="NCBI Taxonomy" id="89093"/>
    <lineage>
        <taxon>Bacteria</taxon>
        <taxon>Bacillati</taxon>
        <taxon>Bacillota</taxon>
        <taxon>Bacilli</taxon>
        <taxon>Lactobacillales</taxon>
        <taxon>Aerococcaceae</taxon>
        <taxon>Ignavigranum</taxon>
    </lineage>
</organism>
<dbReference type="InterPro" id="IPR000878">
    <property type="entry name" value="4pyrrol_Mease"/>
</dbReference>
<dbReference type="InterPro" id="IPR014777">
    <property type="entry name" value="4pyrrole_Mease_sub1"/>
</dbReference>
<dbReference type="PANTHER" id="PTHR43182:SF1">
    <property type="entry name" value="COBALT-PRECORRIN-7 C(5)-METHYLTRANSFERASE"/>
    <property type="match status" value="1"/>
</dbReference>
<evidence type="ECO:0000256" key="1">
    <source>
        <dbReference type="ARBA" id="ARBA00004953"/>
    </source>
</evidence>
<evidence type="ECO:0000259" key="6">
    <source>
        <dbReference type="Pfam" id="PF00590"/>
    </source>
</evidence>
<proteinExistence type="predicted"/>
<dbReference type="Pfam" id="PF00590">
    <property type="entry name" value="TP_methylase"/>
    <property type="match status" value="1"/>
</dbReference>
<evidence type="ECO:0000256" key="2">
    <source>
        <dbReference type="ARBA" id="ARBA00022573"/>
    </source>
</evidence>
<evidence type="ECO:0000313" key="7">
    <source>
        <dbReference type="EMBL" id="SEP99655.1"/>
    </source>
</evidence>
<evidence type="ECO:0000256" key="3">
    <source>
        <dbReference type="ARBA" id="ARBA00022603"/>
    </source>
</evidence>
<evidence type="ECO:0000313" key="8">
    <source>
        <dbReference type="Proteomes" id="UP000198833"/>
    </source>
</evidence>
<dbReference type="InterPro" id="IPR035996">
    <property type="entry name" value="4pyrrol_Methylase_sf"/>
</dbReference>
<dbReference type="STRING" id="89093.SAMN04488558_10413"/>
<dbReference type="GO" id="GO:0009236">
    <property type="term" value="P:cobalamin biosynthetic process"/>
    <property type="evidence" value="ECO:0007669"/>
    <property type="project" value="UniProtKB-UniPathway"/>
</dbReference>
<keyword evidence="5" id="KW-0949">S-adenosyl-L-methionine</keyword>
<sequence>MAMIHVFGIGPGSTEMIIKQFDNIIQSSDVVIGSRRQLQVIPKKFSGKKIILPKLNQLLTILKDFLAKDKTIVILASGDPLFFGIGSYMINQFGTDKVYIYPGISSVQYLFNKIGLSMNDCYLTSSHGRIVDFGTLVTQKKIGMVTDENNGPYEVAQGLLKQGLTEATVYIGENLSYENEKITKFRLEEVPDKEYQMNVVVITR</sequence>
<dbReference type="NCBIfam" id="TIGR02467">
    <property type="entry name" value="CbiE"/>
    <property type="match status" value="1"/>
</dbReference>
<name>A0A1H9CEL7_9LACT</name>
<evidence type="ECO:0000256" key="4">
    <source>
        <dbReference type="ARBA" id="ARBA00022679"/>
    </source>
</evidence>
<dbReference type="EMBL" id="FOEN01000004">
    <property type="protein sequence ID" value="SEP99655.1"/>
    <property type="molecule type" value="Genomic_DNA"/>
</dbReference>
<keyword evidence="2" id="KW-0169">Cobalamin biosynthesis</keyword>
<dbReference type="PANTHER" id="PTHR43182">
    <property type="entry name" value="COBALT-PRECORRIN-6B C(15)-METHYLTRANSFERASE (DECARBOXYLATING)"/>
    <property type="match status" value="1"/>
</dbReference>
<dbReference type="GO" id="GO:0032259">
    <property type="term" value="P:methylation"/>
    <property type="evidence" value="ECO:0007669"/>
    <property type="project" value="UniProtKB-KW"/>
</dbReference>
<keyword evidence="3 7" id="KW-0489">Methyltransferase</keyword>
<dbReference type="InterPro" id="IPR050714">
    <property type="entry name" value="Cobalamin_biosynth_MTase"/>
</dbReference>
<dbReference type="InterPro" id="IPR012818">
    <property type="entry name" value="CbiE"/>
</dbReference>
<keyword evidence="8" id="KW-1185">Reference proteome</keyword>
<keyword evidence="4 7" id="KW-0808">Transferase</keyword>
<dbReference type="Gene3D" id="3.40.1010.10">
    <property type="entry name" value="Cobalt-precorrin-4 Transmethylase, Domain 1"/>
    <property type="match status" value="1"/>
</dbReference>
<dbReference type="SUPFAM" id="SSF53790">
    <property type="entry name" value="Tetrapyrrole methylase"/>
    <property type="match status" value="1"/>
</dbReference>
<dbReference type="Proteomes" id="UP000198833">
    <property type="component" value="Unassembled WGS sequence"/>
</dbReference>
<dbReference type="Gene3D" id="3.30.950.10">
    <property type="entry name" value="Methyltransferase, Cobalt-precorrin-4 Transmethylase, Domain 2"/>
    <property type="match status" value="1"/>
</dbReference>
<gene>
    <name evidence="7" type="ORF">SAMN04488558_10413</name>
</gene>
<protein>
    <submittedName>
        <fullName evidence="7">Precorrin-6Y C5,15-methyltransferase (Decarboxylating)</fullName>
    </submittedName>
</protein>
<comment type="pathway">
    <text evidence="1">Cofactor biosynthesis; adenosylcobalamin biosynthesis.</text>
</comment>
<accession>A0A1H9CEL7</accession>
<dbReference type="UniPathway" id="UPA00148"/>
<dbReference type="GO" id="GO:0008276">
    <property type="term" value="F:protein methyltransferase activity"/>
    <property type="evidence" value="ECO:0007669"/>
    <property type="project" value="InterPro"/>
</dbReference>
<dbReference type="RefSeq" id="WP_234971673.1">
    <property type="nucleotide sequence ID" value="NZ_FOEN01000004.1"/>
</dbReference>
<reference evidence="7 8" key="1">
    <citation type="submission" date="2016-10" db="EMBL/GenBank/DDBJ databases">
        <authorList>
            <person name="de Groot N.N."/>
        </authorList>
    </citation>
    <scope>NUCLEOTIDE SEQUENCE [LARGE SCALE GENOMIC DNA]</scope>
    <source>
        <strain evidence="7 8">DSM 15695</strain>
    </source>
</reference>
<dbReference type="AlphaFoldDB" id="A0A1H9CEL7"/>